<name>A0ABM1F3Z0_PRICU</name>
<feature type="transmembrane region" description="Helical" evidence="10">
    <location>
        <begin position="123"/>
        <end position="144"/>
    </location>
</feature>
<protein>
    <recommendedName>
        <fullName evidence="3 10">Autophagy-related protein 9</fullName>
    </recommendedName>
</protein>
<feature type="region of interest" description="Disordered" evidence="11">
    <location>
        <begin position="751"/>
        <end position="814"/>
    </location>
</feature>
<reference evidence="13" key="1">
    <citation type="submission" date="2025-08" db="UniProtKB">
        <authorList>
            <consortium name="RefSeq"/>
        </authorList>
    </citation>
    <scope>IDENTIFICATION</scope>
</reference>
<feature type="compositionally biased region" description="Polar residues" evidence="11">
    <location>
        <begin position="767"/>
        <end position="776"/>
    </location>
</feature>
<feature type="transmembrane region" description="Helical" evidence="10">
    <location>
        <begin position="287"/>
        <end position="311"/>
    </location>
</feature>
<evidence type="ECO:0000256" key="3">
    <source>
        <dbReference type="ARBA" id="ARBA00018074"/>
    </source>
</evidence>
<keyword evidence="4 10" id="KW-0813">Transport</keyword>
<evidence type="ECO:0000256" key="4">
    <source>
        <dbReference type="ARBA" id="ARBA00022448"/>
    </source>
</evidence>
<feature type="region of interest" description="Disordered" evidence="11">
    <location>
        <begin position="633"/>
        <end position="662"/>
    </location>
</feature>
<dbReference type="GeneID" id="106819016"/>
<comment type="subcellular location">
    <subcellularLocation>
        <location evidence="1 10">Preautophagosomal structure membrane</location>
        <topology evidence="1 10">Multi-pass membrane protein</topology>
    </subcellularLocation>
</comment>
<evidence type="ECO:0000256" key="7">
    <source>
        <dbReference type="ARBA" id="ARBA00023006"/>
    </source>
</evidence>
<dbReference type="RefSeq" id="XP_014679161.1">
    <property type="nucleotide sequence ID" value="XM_014823675.1"/>
</dbReference>
<dbReference type="Pfam" id="PF04109">
    <property type="entry name" value="ATG9"/>
    <property type="match status" value="1"/>
</dbReference>
<dbReference type="PANTHER" id="PTHR13038">
    <property type="entry name" value="APG9 AUTOPHAGY 9"/>
    <property type="match status" value="1"/>
</dbReference>
<proteinExistence type="inferred from homology"/>
<organism evidence="12 13">
    <name type="scientific">Priapulus caudatus</name>
    <name type="common">Priapulid worm</name>
    <dbReference type="NCBI Taxonomy" id="37621"/>
    <lineage>
        <taxon>Eukaryota</taxon>
        <taxon>Metazoa</taxon>
        <taxon>Ecdysozoa</taxon>
        <taxon>Scalidophora</taxon>
        <taxon>Priapulida</taxon>
        <taxon>Priapulimorpha</taxon>
        <taxon>Priapulimorphida</taxon>
        <taxon>Priapulidae</taxon>
        <taxon>Priapulus</taxon>
    </lineage>
</organism>
<evidence type="ECO:0000256" key="11">
    <source>
        <dbReference type="SAM" id="MobiDB-lite"/>
    </source>
</evidence>
<feature type="compositionally biased region" description="Polar residues" evidence="11">
    <location>
        <begin position="695"/>
        <end position="705"/>
    </location>
</feature>
<evidence type="ECO:0000256" key="9">
    <source>
        <dbReference type="ARBA" id="ARBA00023136"/>
    </source>
</evidence>
<dbReference type="PANTHER" id="PTHR13038:SF10">
    <property type="entry name" value="AUTOPHAGY-RELATED PROTEIN 9"/>
    <property type="match status" value="1"/>
</dbReference>
<feature type="transmembrane region" description="Helical" evidence="10">
    <location>
        <begin position="75"/>
        <end position="95"/>
    </location>
</feature>
<evidence type="ECO:0000256" key="2">
    <source>
        <dbReference type="ARBA" id="ARBA00006185"/>
    </source>
</evidence>
<dbReference type="InterPro" id="IPR007241">
    <property type="entry name" value="Autophagy-rel_prot_9"/>
</dbReference>
<keyword evidence="7 10" id="KW-0072">Autophagy</keyword>
<evidence type="ECO:0000256" key="8">
    <source>
        <dbReference type="ARBA" id="ARBA00023055"/>
    </source>
</evidence>
<evidence type="ECO:0000313" key="13">
    <source>
        <dbReference type="RefSeq" id="XP_014679161.1"/>
    </source>
</evidence>
<evidence type="ECO:0000256" key="6">
    <source>
        <dbReference type="ARBA" id="ARBA00022989"/>
    </source>
</evidence>
<comment type="caution">
    <text evidence="10">Lacks conserved residue(s) required for the propagation of feature annotation.</text>
</comment>
<feature type="region of interest" description="Disordered" evidence="11">
    <location>
        <begin position="695"/>
        <end position="714"/>
    </location>
</feature>
<evidence type="ECO:0000256" key="1">
    <source>
        <dbReference type="ARBA" id="ARBA00004511"/>
    </source>
</evidence>
<evidence type="ECO:0000256" key="5">
    <source>
        <dbReference type="ARBA" id="ARBA00022692"/>
    </source>
</evidence>
<keyword evidence="8 10" id="KW-0445">Lipid transport</keyword>
<feature type="transmembrane region" description="Helical" evidence="10">
    <location>
        <begin position="377"/>
        <end position="395"/>
    </location>
</feature>
<keyword evidence="5 10" id="KW-0812">Transmembrane</keyword>
<keyword evidence="6 10" id="KW-1133">Transmembrane helix</keyword>
<comment type="similarity">
    <text evidence="2 10">Belongs to the ATG9 family.</text>
</comment>
<comment type="function">
    <text evidence="10">Phospholipid scramblase involved in autophagy. Cycles between the preautophagosomal structure/phagophore assembly site (PAS) and the cytoplasmic vesicle pool and supplies membrane for the growing autophagosome. Lipid scramblase activity plays a key role in preautophagosomal structure/phagophore assembly by distributing the phospholipids that arrive through ATG2 from the cytoplasmic to the luminal leaflet of the bilayer, thereby driving autophagosomal membrane expansion.</text>
</comment>
<keyword evidence="9 10" id="KW-0472">Membrane</keyword>
<accession>A0ABM1F3Z0</accession>
<gene>
    <name evidence="13" type="primary">LOC106819016</name>
</gene>
<evidence type="ECO:0000313" key="12">
    <source>
        <dbReference type="Proteomes" id="UP000695022"/>
    </source>
</evidence>
<keyword evidence="12" id="KW-1185">Reference proteome</keyword>
<dbReference type="Proteomes" id="UP000695022">
    <property type="component" value="Unplaced"/>
</dbReference>
<sequence length="814" mass="91565">MTDRLQTSYQAMGVGDDDLSADSPHERLIMIHEVPENNKSRWNHVEDLDEFFTRVYRYHQKNGFFCMMLQEGLELVQFAFVVLFSLFLLGCVDYSRLHAGDHTHVNVTIWDAVVPGNQCMRSLSTWVVVLLLVPAVGFWLLQLAKVVYHFFRYLEIRAFYAGALRIGAGDLASMTWHEVQKRLLEAQKTQQMCVHKRELSELDIYHRILRFKNYFVAMVNKSLLPLRYRAPLLGADLVFLTRGLKYNLELILFWGPWAPFENNWHLKDSFKDARRRHELADFLARRILWVGVANFALCPLVFVWQVLYMFFSYGETIRREPGALGARRWSLYGRYYARHFNELDHELAARLTRGYRPAARYMSIFTSPVATVVARNVAFFAGALLVVLLILTLALESHVHVEHELALITALTVVITACRACIPDENMVWCPETLLGMVLAHVHYMPDSWKGSAHTTRVRDDFSQMFQYKAVFLLEELLSPIITPIILCFSLRHKALDIVDFFRNFTVDVIGVGDVCSFAQMDVRRHGNPTWVPEGQTQANHYQQAEDGKTELSLLHFTLTNPRWKPPPQCNLFITSVKEQVTRDVSTLHGPIAEETALYQSLYSMSSLGAGYQSLMTSLQPQLQSRLFSDRPMGAGSIYQSPSRSKMAGKPRGGVSRVEGPLEGSTNGVMGAVMQASGAGAMAASHLITDASLTLSQSGAPSQQPAEPGLLADGTKSDMSLSVLYLHELHNRRRRYGGYEDIAPMELHLQQRSSPDAPAATEGATGQPASQVTGSSPARLRIPSDLANLVETTEGATDDDDDDSAPLVHHAQIS</sequence>
<evidence type="ECO:0000256" key="10">
    <source>
        <dbReference type="RuleBase" id="RU364027"/>
    </source>
</evidence>